<evidence type="ECO:0000259" key="11">
    <source>
        <dbReference type="Pfam" id="PF04452"/>
    </source>
</evidence>
<evidence type="ECO:0000256" key="8">
    <source>
        <dbReference type="ARBA" id="ARBA00025699"/>
    </source>
</evidence>
<dbReference type="PANTHER" id="PTHR30027:SF3">
    <property type="entry name" value="16S RRNA (URACIL(1498)-N(3))-METHYLTRANSFERASE"/>
    <property type="match status" value="1"/>
</dbReference>
<dbReference type="Pfam" id="PF20260">
    <property type="entry name" value="PUA_4"/>
    <property type="match status" value="1"/>
</dbReference>
<evidence type="ECO:0000256" key="4">
    <source>
        <dbReference type="ARBA" id="ARBA00022552"/>
    </source>
</evidence>
<organism evidence="13 14">
    <name type="scientific">candidate division TA06 bacterium</name>
    <dbReference type="NCBI Taxonomy" id="2250710"/>
    <lineage>
        <taxon>Bacteria</taxon>
        <taxon>Bacteria division TA06</taxon>
    </lineage>
</organism>
<dbReference type="InterPro" id="IPR029026">
    <property type="entry name" value="tRNA_m1G_MTases_N"/>
</dbReference>
<reference evidence="13 14" key="1">
    <citation type="submission" date="2019-03" db="EMBL/GenBank/DDBJ databases">
        <title>Metabolic potential of uncultured bacteria and archaea associated with petroleum seepage in deep-sea sediments.</title>
        <authorList>
            <person name="Dong X."/>
            <person name="Hubert C."/>
        </authorList>
    </citation>
    <scope>NUCLEOTIDE SEQUENCE [LARGE SCALE GENOMIC DNA]</scope>
    <source>
        <strain evidence="13">E44_bin18</strain>
    </source>
</reference>
<evidence type="ECO:0000256" key="2">
    <source>
        <dbReference type="ARBA" id="ARBA00005528"/>
    </source>
</evidence>
<proteinExistence type="inferred from homology"/>
<dbReference type="InterPro" id="IPR015947">
    <property type="entry name" value="PUA-like_sf"/>
</dbReference>
<keyword evidence="4 10" id="KW-0698">rRNA processing</keyword>
<evidence type="ECO:0000256" key="5">
    <source>
        <dbReference type="ARBA" id="ARBA00022603"/>
    </source>
</evidence>
<name>A0A523UT09_UNCT6</name>
<dbReference type="AlphaFoldDB" id="A0A523UT09"/>
<evidence type="ECO:0000256" key="3">
    <source>
        <dbReference type="ARBA" id="ARBA00022490"/>
    </source>
</evidence>
<dbReference type="EC" id="2.1.1.193" evidence="10"/>
<evidence type="ECO:0000256" key="7">
    <source>
        <dbReference type="ARBA" id="ARBA00022691"/>
    </source>
</evidence>
<dbReference type="InterPro" id="IPR046887">
    <property type="entry name" value="RsmE_PUA-like"/>
</dbReference>
<evidence type="ECO:0000256" key="6">
    <source>
        <dbReference type="ARBA" id="ARBA00022679"/>
    </source>
</evidence>
<keyword evidence="7 10" id="KW-0949">S-adenosyl-L-methionine</keyword>
<evidence type="ECO:0000256" key="10">
    <source>
        <dbReference type="PIRNR" id="PIRNR015601"/>
    </source>
</evidence>
<dbReference type="PIRSF" id="PIRSF015601">
    <property type="entry name" value="MTase_slr0722"/>
    <property type="match status" value="1"/>
</dbReference>
<sequence length="255" mass="28286">MLLHLVSTRPGSRVVPYFYCEPKNVKRSTLLLIDDEAHHAAHVLRHRIGDRIVAVDGRGMVYEAKIGRISDSLVEARIVKKRRRPHEPISSIAVAQGVLKGSRMDYAVEKLTELGVKRIIPFVSARSTVLPDDEGGKVKRWRRISVAAMKQSERSILPAISGVVSFDDLLTLSKEYDLFVLGWEEEKKNRMIDVDTKRTNSVLIGVGPEGGLQESEVEAARSAGAITLTLGERKLRSETASVVLTTLVLQRLGDI</sequence>
<evidence type="ECO:0000313" key="13">
    <source>
        <dbReference type="EMBL" id="TET45529.1"/>
    </source>
</evidence>
<gene>
    <name evidence="13" type="ORF">E3J62_07150</name>
</gene>
<dbReference type="InterPro" id="IPR006700">
    <property type="entry name" value="RsmE"/>
</dbReference>
<comment type="caution">
    <text evidence="13">The sequence shown here is derived from an EMBL/GenBank/DDBJ whole genome shotgun (WGS) entry which is preliminary data.</text>
</comment>
<dbReference type="Pfam" id="PF04452">
    <property type="entry name" value="Methyltrans_RNA"/>
    <property type="match status" value="1"/>
</dbReference>
<dbReference type="PANTHER" id="PTHR30027">
    <property type="entry name" value="RIBOSOMAL RNA SMALL SUBUNIT METHYLTRANSFERASE E"/>
    <property type="match status" value="1"/>
</dbReference>
<evidence type="ECO:0000259" key="12">
    <source>
        <dbReference type="Pfam" id="PF20260"/>
    </source>
</evidence>
<comment type="function">
    <text evidence="8 10">Specifically methylates the N3 position of the uracil ring of uridine 1498 (m3U1498) in 16S rRNA. Acts on the fully assembled 30S ribosomal subunit.</text>
</comment>
<dbReference type="InterPro" id="IPR046886">
    <property type="entry name" value="RsmE_MTase_dom"/>
</dbReference>
<keyword evidence="5 10" id="KW-0489">Methyltransferase</keyword>
<dbReference type="GO" id="GO:0005737">
    <property type="term" value="C:cytoplasm"/>
    <property type="evidence" value="ECO:0007669"/>
    <property type="project" value="UniProtKB-SubCell"/>
</dbReference>
<feature type="domain" description="Ribosomal RNA small subunit methyltransferase E PUA-like" evidence="12">
    <location>
        <begin position="33"/>
        <end position="78"/>
    </location>
</feature>
<dbReference type="CDD" id="cd18084">
    <property type="entry name" value="RsmE-like"/>
    <property type="match status" value="1"/>
</dbReference>
<comment type="similarity">
    <text evidence="2 10">Belongs to the RNA methyltransferase RsmE family.</text>
</comment>
<protein>
    <recommendedName>
        <fullName evidence="10">Ribosomal RNA small subunit methyltransferase E</fullName>
        <ecNumber evidence="10">2.1.1.193</ecNumber>
    </recommendedName>
</protein>
<dbReference type="SUPFAM" id="SSF75217">
    <property type="entry name" value="alpha/beta knot"/>
    <property type="match status" value="1"/>
</dbReference>
<accession>A0A523UT09</accession>
<keyword evidence="6 10" id="KW-0808">Transferase</keyword>
<dbReference type="Gene3D" id="3.40.1280.10">
    <property type="match status" value="1"/>
</dbReference>
<dbReference type="InterPro" id="IPR029028">
    <property type="entry name" value="Alpha/beta_knot_MTases"/>
</dbReference>
<dbReference type="Proteomes" id="UP000315525">
    <property type="component" value="Unassembled WGS sequence"/>
</dbReference>
<evidence type="ECO:0000256" key="1">
    <source>
        <dbReference type="ARBA" id="ARBA00004496"/>
    </source>
</evidence>
<comment type="catalytic activity">
    <reaction evidence="9 10">
        <text>uridine(1498) in 16S rRNA + S-adenosyl-L-methionine = N(3)-methyluridine(1498) in 16S rRNA + S-adenosyl-L-homocysteine + H(+)</text>
        <dbReference type="Rhea" id="RHEA:42920"/>
        <dbReference type="Rhea" id="RHEA-COMP:10283"/>
        <dbReference type="Rhea" id="RHEA-COMP:10284"/>
        <dbReference type="ChEBI" id="CHEBI:15378"/>
        <dbReference type="ChEBI" id="CHEBI:57856"/>
        <dbReference type="ChEBI" id="CHEBI:59789"/>
        <dbReference type="ChEBI" id="CHEBI:65315"/>
        <dbReference type="ChEBI" id="CHEBI:74502"/>
        <dbReference type="EC" id="2.1.1.193"/>
    </reaction>
</comment>
<dbReference type="GO" id="GO:0070475">
    <property type="term" value="P:rRNA base methylation"/>
    <property type="evidence" value="ECO:0007669"/>
    <property type="project" value="TreeGrafter"/>
</dbReference>
<dbReference type="SUPFAM" id="SSF88697">
    <property type="entry name" value="PUA domain-like"/>
    <property type="match status" value="1"/>
</dbReference>
<dbReference type="NCBIfam" id="TIGR00046">
    <property type="entry name" value="RsmE family RNA methyltransferase"/>
    <property type="match status" value="1"/>
</dbReference>
<dbReference type="GO" id="GO:0070042">
    <property type="term" value="F:rRNA (uridine-N3-)-methyltransferase activity"/>
    <property type="evidence" value="ECO:0007669"/>
    <property type="project" value="TreeGrafter"/>
</dbReference>
<keyword evidence="3 10" id="KW-0963">Cytoplasm</keyword>
<dbReference type="EMBL" id="SOJN01000080">
    <property type="protein sequence ID" value="TET45529.1"/>
    <property type="molecule type" value="Genomic_DNA"/>
</dbReference>
<evidence type="ECO:0000313" key="14">
    <source>
        <dbReference type="Proteomes" id="UP000315525"/>
    </source>
</evidence>
<feature type="domain" description="Ribosomal RNA small subunit methyltransferase E methyltransferase" evidence="11">
    <location>
        <begin position="88"/>
        <end position="248"/>
    </location>
</feature>
<evidence type="ECO:0000256" key="9">
    <source>
        <dbReference type="ARBA" id="ARBA00047944"/>
    </source>
</evidence>
<comment type="subcellular location">
    <subcellularLocation>
        <location evidence="1 10">Cytoplasm</location>
    </subcellularLocation>
</comment>